<protein>
    <submittedName>
        <fullName evidence="4">Response regulator</fullName>
    </submittedName>
</protein>
<proteinExistence type="predicted"/>
<feature type="domain" description="Response regulatory" evidence="3">
    <location>
        <begin position="6"/>
        <end position="121"/>
    </location>
</feature>
<dbReference type="RefSeq" id="WP_305008185.1">
    <property type="nucleotide sequence ID" value="NZ_JAUQSY010000014.1"/>
</dbReference>
<evidence type="ECO:0000313" key="4">
    <source>
        <dbReference type="EMBL" id="MDO7876799.1"/>
    </source>
</evidence>
<dbReference type="PROSITE" id="PS50110">
    <property type="entry name" value="RESPONSE_REGULATORY"/>
    <property type="match status" value="1"/>
</dbReference>
<dbReference type="Gene3D" id="2.40.50.1020">
    <property type="entry name" value="LytTr DNA-binding domain"/>
    <property type="match status" value="1"/>
</dbReference>
<name>A0ABT9BEV3_9BACT</name>
<accession>A0ABT9BEV3</accession>
<feature type="modified residue" description="4-aspartylphosphate" evidence="2">
    <location>
        <position position="56"/>
    </location>
</feature>
<sequence>MESNITLLIVEDEALIAENLRLSLEDLGYAVAATCYTYAEAQQAFQQHTPDLVLLDINLSSPDPAHNGLALAAQLGSTPFIFLTAYSDLDTIRQATRLQPSGYLIKPVNSATLFAAIQTAIERNISRQPAPLPAPSAAPAEAPDYFFVKNGLHTVKLYWREVASLEAGKNYVTLRAPALRLSHAVRGSLTYVLDQLLPAPLREQFIRVNRATALNANFISSFDQDFVYCGAERYENGRTALKQLQELELR</sequence>
<evidence type="ECO:0000259" key="3">
    <source>
        <dbReference type="PROSITE" id="PS50110"/>
    </source>
</evidence>
<dbReference type="InterPro" id="IPR039420">
    <property type="entry name" value="WalR-like"/>
</dbReference>
<keyword evidence="1" id="KW-0238">DNA-binding</keyword>
<dbReference type="SUPFAM" id="SSF52172">
    <property type="entry name" value="CheY-like"/>
    <property type="match status" value="1"/>
</dbReference>
<keyword evidence="5" id="KW-1185">Reference proteome</keyword>
<evidence type="ECO:0000256" key="1">
    <source>
        <dbReference type="ARBA" id="ARBA00023125"/>
    </source>
</evidence>
<keyword evidence="2" id="KW-0597">Phosphoprotein</keyword>
<dbReference type="CDD" id="cd17534">
    <property type="entry name" value="REC_DC-like"/>
    <property type="match status" value="1"/>
</dbReference>
<comment type="caution">
    <text evidence="4">The sequence shown here is derived from an EMBL/GenBank/DDBJ whole genome shotgun (WGS) entry which is preliminary data.</text>
</comment>
<evidence type="ECO:0000256" key="2">
    <source>
        <dbReference type="PROSITE-ProRule" id="PRU00169"/>
    </source>
</evidence>
<dbReference type="InterPro" id="IPR001789">
    <property type="entry name" value="Sig_transdc_resp-reg_receiver"/>
</dbReference>
<gene>
    <name evidence="4" type="ORF">Q5H93_18785</name>
</gene>
<dbReference type="SMART" id="SM00448">
    <property type="entry name" value="REC"/>
    <property type="match status" value="1"/>
</dbReference>
<dbReference type="PANTHER" id="PTHR48111:SF69">
    <property type="entry name" value="RESPONSE REGULATOR RECEIVER"/>
    <property type="match status" value="1"/>
</dbReference>
<evidence type="ECO:0000313" key="5">
    <source>
        <dbReference type="Proteomes" id="UP001176429"/>
    </source>
</evidence>
<dbReference type="EMBL" id="JAUQSY010000014">
    <property type="protein sequence ID" value="MDO7876799.1"/>
    <property type="molecule type" value="Genomic_DNA"/>
</dbReference>
<dbReference type="PANTHER" id="PTHR48111">
    <property type="entry name" value="REGULATOR OF RPOS"/>
    <property type="match status" value="1"/>
</dbReference>
<reference evidence="4" key="1">
    <citation type="submission" date="2023-07" db="EMBL/GenBank/DDBJ databases">
        <authorList>
            <person name="Kim M.K."/>
        </authorList>
    </citation>
    <scope>NUCLEOTIDE SEQUENCE</scope>
    <source>
        <strain evidence="4">ASUV-10-1</strain>
    </source>
</reference>
<dbReference type="Pfam" id="PF00072">
    <property type="entry name" value="Response_reg"/>
    <property type="match status" value="1"/>
</dbReference>
<organism evidence="4 5">
    <name type="scientific">Hymenobacter aranciens</name>
    <dbReference type="NCBI Taxonomy" id="3063996"/>
    <lineage>
        <taxon>Bacteria</taxon>
        <taxon>Pseudomonadati</taxon>
        <taxon>Bacteroidota</taxon>
        <taxon>Cytophagia</taxon>
        <taxon>Cytophagales</taxon>
        <taxon>Hymenobacteraceae</taxon>
        <taxon>Hymenobacter</taxon>
    </lineage>
</organism>
<dbReference type="Proteomes" id="UP001176429">
    <property type="component" value="Unassembled WGS sequence"/>
</dbReference>
<dbReference type="Gene3D" id="3.40.50.2300">
    <property type="match status" value="1"/>
</dbReference>
<dbReference type="InterPro" id="IPR011006">
    <property type="entry name" value="CheY-like_superfamily"/>
</dbReference>